<dbReference type="GO" id="GO:0006355">
    <property type="term" value="P:regulation of DNA-templated transcription"/>
    <property type="evidence" value="ECO:0007669"/>
    <property type="project" value="InterPro"/>
</dbReference>
<dbReference type="PROSITE" id="PS51755">
    <property type="entry name" value="OMPR_PHOB"/>
    <property type="match status" value="1"/>
</dbReference>
<comment type="similarity">
    <text evidence="1">Belongs to the AfsR/DnrI/RedD regulatory family.</text>
</comment>
<evidence type="ECO:0000256" key="2">
    <source>
        <dbReference type="ARBA" id="ARBA00023015"/>
    </source>
</evidence>
<evidence type="ECO:0000256" key="3">
    <source>
        <dbReference type="ARBA" id="ARBA00023125"/>
    </source>
</evidence>
<dbReference type="SUPFAM" id="SSF46894">
    <property type="entry name" value="C-terminal effector domain of the bipartite response regulators"/>
    <property type="match status" value="1"/>
</dbReference>
<dbReference type="InterPro" id="IPR001867">
    <property type="entry name" value="OmpR/PhoB-type_DNA-bd"/>
</dbReference>
<dbReference type="Pfam" id="PF13191">
    <property type="entry name" value="AAA_16"/>
    <property type="match status" value="1"/>
</dbReference>
<dbReference type="EMBL" id="BLAD01000090">
    <property type="protein sequence ID" value="GES04957.1"/>
    <property type="molecule type" value="Genomic_DNA"/>
</dbReference>
<evidence type="ECO:0000256" key="1">
    <source>
        <dbReference type="ARBA" id="ARBA00005820"/>
    </source>
</evidence>
<dbReference type="Gene3D" id="1.10.10.10">
    <property type="entry name" value="Winged helix-like DNA-binding domain superfamily/Winged helix DNA-binding domain"/>
    <property type="match status" value="1"/>
</dbReference>
<reference evidence="7 8" key="1">
    <citation type="submission" date="2019-10" db="EMBL/GenBank/DDBJ databases">
        <title>Whole genome shotgun sequence of Acrocarpospora corrugata NBRC 13972.</title>
        <authorList>
            <person name="Ichikawa N."/>
            <person name="Kimura A."/>
            <person name="Kitahashi Y."/>
            <person name="Komaki H."/>
            <person name="Oguchi A."/>
        </authorList>
    </citation>
    <scope>NUCLEOTIDE SEQUENCE [LARGE SCALE GENOMIC DNA]</scope>
    <source>
        <strain evidence="7 8">NBRC 13972</strain>
    </source>
</reference>
<dbReference type="CDD" id="cd00383">
    <property type="entry name" value="trans_reg_C"/>
    <property type="match status" value="1"/>
</dbReference>
<dbReference type="Proteomes" id="UP000334990">
    <property type="component" value="Unassembled WGS sequence"/>
</dbReference>
<dbReference type="GO" id="GO:0000160">
    <property type="term" value="P:phosphorelay signal transduction system"/>
    <property type="evidence" value="ECO:0007669"/>
    <property type="project" value="InterPro"/>
</dbReference>
<comment type="caution">
    <text evidence="7">The sequence shown here is derived from an EMBL/GenBank/DDBJ whole genome shotgun (WGS) entry which is preliminary data.</text>
</comment>
<dbReference type="InterPro" id="IPR036388">
    <property type="entry name" value="WH-like_DNA-bd_sf"/>
</dbReference>
<dbReference type="SUPFAM" id="SSF52540">
    <property type="entry name" value="P-loop containing nucleoside triphosphate hydrolases"/>
    <property type="match status" value="1"/>
</dbReference>
<evidence type="ECO:0000256" key="4">
    <source>
        <dbReference type="ARBA" id="ARBA00023163"/>
    </source>
</evidence>
<dbReference type="Gene3D" id="1.25.40.10">
    <property type="entry name" value="Tetratricopeptide repeat domain"/>
    <property type="match status" value="2"/>
</dbReference>
<feature type="domain" description="OmpR/PhoB-type" evidence="6">
    <location>
        <begin position="1"/>
        <end position="98"/>
    </location>
</feature>
<dbReference type="SMART" id="SM01043">
    <property type="entry name" value="BTAD"/>
    <property type="match status" value="1"/>
</dbReference>
<keyword evidence="3 5" id="KW-0238">DNA-binding</keyword>
<dbReference type="PANTHER" id="PTHR35807:SF1">
    <property type="entry name" value="TRANSCRIPTIONAL REGULATOR REDD"/>
    <property type="match status" value="1"/>
</dbReference>
<dbReference type="InterPro" id="IPR011990">
    <property type="entry name" value="TPR-like_helical_dom_sf"/>
</dbReference>
<dbReference type="Pfam" id="PF00486">
    <property type="entry name" value="Trans_reg_C"/>
    <property type="match status" value="1"/>
</dbReference>
<dbReference type="InterPro" id="IPR041664">
    <property type="entry name" value="AAA_16"/>
</dbReference>
<dbReference type="SUPFAM" id="SSF48452">
    <property type="entry name" value="TPR-like"/>
    <property type="match status" value="2"/>
</dbReference>
<dbReference type="InterPro" id="IPR019734">
    <property type="entry name" value="TPR_rpt"/>
</dbReference>
<dbReference type="PANTHER" id="PTHR35807">
    <property type="entry name" value="TRANSCRIPTIONAL REGULATOR REDD-RELATED"/>
    <property type="match status" value="1"/>
</dbReference>
<proteinExistence type="inferred from homology"/>
<dbReference type="GO" id="GO:0003677">
    <property type="term" value="F:DNA binding"/>
    <property type="evidence" value="ECO:0007669"/>
    <property type="project" value="UniProtKB-UniRule"/>
</dbReference>
<dbReference type="InterPro" id="IPR005158">
    <property type="entry name" value="BTAD"/>
</dbReference>
<dbReference type="InterPro" id="IPR051677">
    <property type="entry name" value="AfsR-DnrI-RedD_regulator"/>
</dbReference>
<name>A0A5M3W7D0_9ACTN</name>
<dbReference type="CDD" id="cd15831">
    <property type="entry name" value="BTAD"/>
    <property type="match status" value="1"/>
</dbReference>
<dbReference type="Pfam" id="PF03704">
    <property type="entry name" value="BTAD"/>
    <property type="match status" value="1"/>
</dbReference>
<dbReference type="SMART" id="SM00028">
    <property type="entry name" value="TPR"/>
    <property type="match status" value="4"/>
</dbReference>
<organism evidence="7 8">
    <name type="scientific">Acrocarpospora corrugata</name>
    <dbReference type="NCBI Taxonomy" id="35763"/>
    <lineage>
        <taxon>Bacteria</taxon>
        <taxon>Bacillati</taxon>
        <taxon>Actinomycetota</taxon>
        <taxon>Actinomycetes</taxon>
        <taxon>Streptosporangiales</taxon>
        <taxon>Streptosporangiaceae</taxon>
        <taxon>Acrocarpospora</taxon>
    </lineage>
</organism>
<dbReference type="SMART" id="SM00382">
    <property type="entry name" value="AAA"/>
    <property type="match status" value="1"/>
</dbReference>
<dbReference type="AlphaFoldDB" id="A0A5M3W7D0"/>
<keyword evidence="2" id="KW-0805">Transcription regulation</keyword>
<dbReference type="InterPro" id="IPR027417">
    <property type="entry name" value="P-loop_NTPase"/>
</dbReference>
<keyword evidence="4" id="KW-0804">Transcription</keyword>
<gene>
    <name evidence="7" type="ORF">Acor_70250</name>
</gene>
<dbReference type="InterPro" id="IPR003593">
    <property type="entry name" value="AAA+_ATPase"/>
</dbReference>
<sequence>MDFRLFGPFTVIGDDGAPVDLGPRQQRAVLAMLATEPGRIMSLDRIIDELWTGEPPSGATGTLQSYISHLRRSLEPGRAPRTPARVLLTREPGYLLAIAPGQVDLGRFAAWAEDGRRALARGAHAEALEALDQALALWRGRPLPEFAGYAFAEQTVGHLTEVHGSATEDRFDARLALGDSASCVADLERVIAVYPYRERLWSLLVLALYRSGRQADALGALRRVRRLLADELGLEPGPELRRIEQAVFDQSADLPGPPVPAAAPVVPGPPVPAGRLIARAPQLARVAARLGEVRRGRGGVLLFTGEAGIGKTRLAQAAAEEAEAQGVIAVWARCLESEGAPAFWPWLQVMRALGRTEAGSLLAGERADPGVDPGAALFALHERVLDAIGAGDPILIVLDDLHWADAASLRLLSFAAGELGRRPVLVLATLRPEPGRDPEQLRDTLAALTREPGTERLALPPFTPGEVHAFLGQRDVAGQELAEALYRRTGGNPFYLGELLRLLDSEHRLGAAAAWVAAAVPEGVREVIERRVARLPEQTRELLSTAAVLGRDVSLDVLAAATAVPAEEVMSALEPAIATGLLVEPPDGHDYRFSHALVRDALYAGLGRLRAARLHLKAGEALESLPGEDATLRLPLLAHHFGMAARVGGAARAVEYATAAARQAGAQRAYDEAVELWRRALAVLGGHDPGRRCDLLVELGLAHRDVGSIDGALAAVEEAIELASSNGLRDRLVAAVTVFGGLSVWFVRAHGVVDGRLVTILEELLAGPLKDEERAALLGTLGVELVFGPRREEGERLAAEGVELARRIGDPALLVRLLNNYVLTAWVPWRHRERAAAGDEMLSTPGIRPAAEIVGLVMRMDERLKNGELAEWAAHQARAEALAREVRRPELTAMLRVAQAAHASMHGRWDAAERLAAEATALLSATTIWGYAAPEMITVYSCRRAQGRVGEILDRLVSWAGEPDMYLLRAIAVLGALDVGDEALARELIARWGTEIRDDWSVEFNMVVWGYVAARLGTPDRAELYRRIAPFGDRLISIGTGMTCWGSTHQVLAALAEAMGDRVRALDHAERAHACHERLGLTYWSARSAELLSGWSGSPG</sequence>
<dbReference type="InterPro" id="IPR016032">
    <property type="entry name" value="Sig_transdc_resp-reg_C-effctor"/>
</dbReference>
<evidence type="ECO:0000259" key="6">
    <source>
        <dbReference type="PROSITE" id="PS51755"/>
    </source>
</evidence>
<dbReference type="OrthoDB" id="134712at2"/>
<dbReference type="Gene3D" id="3.40.50.300">
    <property type="entry name" value="P-loop containing nucleotide triphosphate hydrolases"/>
    <property type="match status" value="1"/>
</dbReference>
<accession>A0A5M3W7D0</accession>
<protein>
    <submittedName>
        <fullName evidence="7">ATPase AAA</fullName>
    </submittedName>
</protein>
<dbReference type="SMART" id="SM00862">
    <property type="entry name" value="Trans_reg_C"/>
    <property type="match status" value="1"/>
</dbReference>
<dbReference type="RefSeq" id="WP_155341011.1">
    <property type="nucleotide sequence ID" value="NZ_BAAABN010000009.1"/>
</dbReference>
<evidence type="ECO:0000313" key="7">
    <source>
        <dbReference type="EMBL" id="GES04957.1"/>
    </source>
</evidence>
<evidence type="ECO:0000256" key="5">
    <source>
        <dbReference type="PROSITE-ProRule" id="PRU01091"/>
    </source>
</evidence>
<keyword evidence="8" id="KW-1185">Reference proteome</keyword>
<feature type="DNA-binding region" description="OmpR/PhoB-type" evidence="5">
    <location>
        <begin position="1"/>
        <end position="98"/>
    </location>
</feature>
<evidence type="ECO:0000313" key="8">
    <source>
        <dbReference type="Proteomes" id="UP000334990"/>
    </source>
</evidence>